<name>A0A371HSU8_MUCPR</name>
<organism evidence="1 2">
    <name type="scientific">Mucuna pruriens</name>
    <name type="common">Velvet bean</name>
    <name type="synonym">Dolichos pruriens</name>
    <dbReference type="NCBI Taxonomy" id="157652"/>
    <lineage>
        <taxon>Eukaryota</taxon>
        <taxon>Viridiplantae</taxon>
        <taxon>Streptophyta</taxon>
        <taxon>Embryophyta</taxon>
        <taxon>Tracheophyta</taxon>
        <taxon>Spermatophyta</taxon>
        <taxon>Magnoliopsida</taxon>
        <taxon>eudicotyledons</taxon>
        <taxon>Gunneridae</taxon>
        <taxon>Pentapetalae</taxon>
        <taxon>rosids</taxon>
        <taxon>fabids</taxon>
        <taxon>Fabales</taxon>
        <taxon>Fabaceae</taxon>
        <taxon>Papilionoideae</taxon>
        <taxon>50 kb inversion clade</taxon>
        <taxon>NPAAA clade</taxon>
        <taxon>indigoferoid/millettioid clade</taxon>
        <taxon>Phaseoleae</taxon>
        <taxon>Mucuna</taxon>
    </lineage>
</organism>
<evidence type="ECO:0000313" key="1">
    <source>
        <dbReference type="EMBL" id="RDY05847.1"/>
    </source>
</evidence>
<comment type="caution">
    <text evidence="1">The sequence shown here is derived from an EMBL/GenBank/DDBJ whole genome shotgun (WGS) entry which is preliminary data.</text>
</comment>
<feature type="non-terminal residue" evidence="1">
    <location>
        <position position="1"/>
    </location>
</feature>
<evidence type="ECO:0000313" key="2">
    <source>
        <dbReference type="Proteomes" id="UP000257109"/>
    </source>
</evidence>
<protein>
    <submittedName>
        <fullName evidence="1">Uncharacterized protein</fullName>
    </submittedName>
</protein>
<keyword evidence="2" id="KW-1185">Reference proteome</keyword>
<gene>
    <name evidence="1" type="ORF">CR513_10264</name>
</gene>
<dbReference type="AlphaFoldDB" id="A0A371HSU8"/>
<dbReference type="EMBL" id="QJKJ01001799">
    <property type="protein sequence ID" value="RDY05847.1"/>
    <property type="molecule type" value="Genomic_DNA"/>
</dbReference>
<dbReference type="Proteomes" id="UP000257109">
    <property type="component" value="Unassembled WGS sequence"/>
</dbReference>
<reference evidence="1" key="1">
    <citation type="submission" date="2018-05" db="EMBL/GenBank/DDBJ databases">
        <title>Draft genome of Mucuna pruriens seed.</title>
        <authorList>
            <person name="Nnadi N.E."/>
            <person name="Vos R."/>
            <person name="Hasami M.H."/>
            <person name="Devisetty U.K."/>
            <person name="Aguiy J.C."/>
        </authorList>
    </citation>
    <scope>NUCLEOTIDE SEQUENCE [LARGE SCALE GENOMIC DNA]</scope>
    <source>
        <strain evidence="1">JCA_2017</strain>
    </source>
</reference>
<sequence>MQHRLMLFFPERIEERIEERQREQNSHNSFLLLTKINIKQSNEVLHIQQSKLGNAYYHDQAANLFTKALLPDPFSKLLTKHDGSRIEKNPY</sequence>
<accession>A0A371HSU8</accession>
<proteinExistence type="predicted"/>